<accession>A0A8H4A2P4</accession>
<gene>
    <name evidence="1" type="ORF">F8M41_007966</name>
</gene>
<evidence type="ECO:0000313" key="1">
    <source>
        <dbReference type="EMBL" id="KAF0412159.1"/>
    </source>
</evidence>
<evidence type="ECO:0000313" key="2">
    <source>
        <dbReference type="Proteomes" id="UP000439903"/>
    </source>
</evidence>
<reference evidence="1 2" key="1">
    <citation type="journal article" date="2019" name="Environ. Microbiol.">
        <title>At the nexus of three kingdoms: the genome of the mycorrhizal fungus Gigaspora margarita provides insights into plant, endobacterial and fungal interactions.</title>
        <authorList>
            <person name="Venice F."/>
            <person name="Ghignone S."/>
            <person name="Salvioli di Fossalunga A."/>
            <person name="Amselem J."/>
            <person name="Novero M."/>
            <person name="Xianan X."/>
            <person name="Sedzielewska Toro K."/>
            <person name="Morin E."/>
            <person name="Lipzen A."/>
            <person name="Grigoriev I.V."/>
            <person name="Henrissat B."/>
            <person name="Martin F.M."/>
            <person name="Bonfante P."/>
        </authorList>
    </citation>
    <scope>NUCLEOTIDE SEQUENCE [LARGE SCALE GENOMIC DNA]</scope>
    <source>
        <strain evidence="1 2">BEG34</strain>
    </source>
</reference>
<sequence>MTKKNYNINIYKATVIDRMHHLDLGLYDHQITFTCDLLKSKYRYLILNKIDNRLANIPRHSELKIFKNEIQTANIANEYQNLIKIMIFVLDDLTEDNDLNKILIKAYED</sequence>
<dbReference type="AlphaFoldDB" id="A0A8H4A2P4"/>
<protein>
    <submittedName>
        <fullName evidence="1">Zn-finger domain-containing protein</fullName>
    </submittedName>
</protein>
<dbReference type="EMBL" id="WTPW01001820">
    <property type="protein sequence ID" value="KAF0412159.1"/>
    <property type="molecule type" value="Genomic_DNA"/>
</dbReference>
<keyword evidence="2" id="KW-1185">Reference proteome</keyword>
<proteinExistence type="predicted"/>
<comment type="caution">
    <text evidence="1">The sequence shown here is derived from an EMBL/GenBank/DDBJ whole genome shotgun (WGS) entry which is preliminary data.</text>
</comment>
<organism evidence="1 2">
    <name type="scientific">Gigaspora margarita</name>
    <dbReference type="NCBI Taxonomy" id="4874"/>
    <lineage>
        <taxon>Eukaryota</taxon>
        <taxon>Fungi</taxon>
        <taxon>Fungi incertae sedis</taxon>
        <taxon>Mucoromycota</taxon>
        <taxon>Glomeromycotina</taxon>
        <taxon>Glomeromycetes</taxon>
        <taxon>Diversisporales</taxon>
        <taxon>Gigasporaceae</taxon>
        <taxon>Gigaspora</taxon>
    </lineage>
</organism>
<dbReference type="Proteomes" id="UP000439903">
    <property type="component" value="Unassembled WGS sequence"/>
</dbReference>
<name>A0A8H4A2P4_GIGMA</name>